<organism evidence="1 2">
    <name type="scientific">Chryseolinea lacunae</name>
    <dbReference type="NCBI Taxonomy" id="2801331"/>
    <lineage>
        <taxon>Bacteria</taxon>
        <taxon>Pseudomonadati</taxon>
        <taxon>Bacteroidota</taxon>
        <taxon>Cytophagia</taxon>
        <taxon>Cytophagales</taxon>
        <taxon>Fulvivirgaceae</taxon>
        <taxon>Chryseolinea</taxon>
    </lineage>
</organism>
<reference evidence="1 2" key="1">
    <citation type="submission" date="2021-01" db="EMBL/GenBank/DDBJ databases">
        <title>Chryseolinea sp. Jin1 Genome sequencing and assembly.</title>
        <authorList>
            <person name="Kim I."/>
        </authorList>
    </citation>
    <scope>NUCLEOTIDE SEQUENCE [LARGE SCALE GENOMIC DNA]</scope>
    <source>
        <strain evidence="1 2">Jin1</strain>
    </source>
</reference>
<dbReference type="RefSeq" id="WP_236675832.1">
    <property type="nucleotide sequence ID" value="NZ_JAERRB010000001.1"/>
</dbReference>
<name>A0ABS1KKU8_9BACT</name>
<keyword evidence="2" id="KW-1185">Reference proteome</keyword>
<sequence>MKRLSDQTMKAVNGGGNCSGSYNACIVGAAVTGAAVAALTAGWGAYFGVAIAASGMEYCRQQAIGCYQDASYQAPTRQISPGDL</sequence>
<gene>
    <name evidence="1" type="ORF">JI741_01930</name>
</gene>
<comment type="caution">
    <text evidence="1">The sequence shown here is derived from an EMBL/GenBank/DDBJ whole genome shotgun (WGS) entry which is preliminary data.</text>
</comment>
<evidence type="ECO:0000313" key="1">
    <source>
        <dbReference type="EMBL" id="MBL0739954.1"/>
    </source>
</evidence>
<proteinExistence type="predicted"/>
<evidence type="ECO:0008006" key="3">
    <source>
        <dbReference type="Google" id="ProtNLM"/>
    </source>
</evidence>
<evidence type="ECO:0000313" key="2">
    <source>
        <dbReference type="Proteomes" id="UP000613030"/>
    </source>
</evidence>
<accession>A0ABS1KKU8</accession>
<dbReference type="Proteomes" id="UP000613030">
    <property type="component" value="Unassembled WGS sequence"/>
</dbReference>
<dbReference type="EMBL" id="JAERRB010000001">
    <property type="protein sequence ID" value="MBL0739954.1"/>
    <property type="molecule type" value="Genomic_DNA"/>
</dbReference>
<protein>
    <recommendedName>
        <fullName evidence="3">Bacteriocin</fullName>
    </recommendedName>
</protein>